<proteinExistence type="predicted"/>
<organism evidence="1 2">
    <name type="scientific">Pistacia integerrima</name>
    <dbReference type="NCBI Taxonomy" id="434235"/>
    <lineage>
        <taxon>Eukaryota</taxon>
        <taxon>Viridiplantae</taxon>
        <taxon>Streptophyta</taxon>
        <taxon>Embryophyta</taxon>
        <taxon>Tracheophyta</taxon>
        <taxon>Spermatophyta</taxon>
        <taxon>Magnoliopsida</taxon>
        <taxon>eudicotyledons</taxon>
        <taxon>Gunneridae</taxon>
        <taxon>Pentapetalae</taxon>
        <taxon>rosids</taxon>
        <taxon>malvids</taxon>
        <taxon>Sapindales</taxon>
        <taxon>Anacardiaceae</taxon>
        <taxon>Pistacia</taxon>
    </lineage>
</organism>
<dbReference type="Proteomes" id="UP001163603">
    <property type="component" value="Chromosome 8"/>
</dbReference>
<dbReference type="EMBL" id="CM047743">
    <property type="protein sequence ID" value="KAJ0032038.1"/>
    <property type="molecule type" value="Genomic_DNA"/>
</dbReference>
<keyword evidence="2" id="KW-1185">Reference proteome</keyword>
<accession>A0ACC0YDC3</accession>
<gene>
    <name evidence="1" type="ORF">Pint_13575</name>
</gene>
<reference evidence="2" key="1">
    <citation type="journal article" date="2023" name="G3 (Bethesda)">
        <title>Genome assembly and association tests identify interacting loci associated with vigor, precocity, and sex in interspecific pistachio rootstocks.</title>
        <authorList>
            <person name="Palmer W."/>
            <person name="Jacygrad E."/>
            <person name="Sagayaradj S."/>
            <person name="Cavanaugh K."/>
            <person name="Han R."/>
            <person name="Bertier L."/>
            <person name="Beede B."/>
            <person name="Kafkas S."/>
            <person name="Golino D."/>
            <person name="Preece J."/>
            <person name="Michelmore R."/>
        </authorList>
    </citation>
    <scope>NUCLEOTIDE SEQUENCE [LARGE SCALE GENOMIC DNA]</scope>
</reference>
<name>A0ACC0YDC3_9ROSI</name>
<comment type="caution">
    <text evidence="1">The sequence shown here is derived from an EMBL/GenBank/DDBJ whole genome shotgun (WGS) entry which is preliminary data.</text>
</comment>
<evidence type="ECO:0000313" key="2">
    <source>
        <dbReference type="Proteomes" id="UP001163603"/>
    </source>
</evidence>
<protein>
    <submittedName>
        <fullName evidence="1">Uncharacterized protein</fullName>
    </submittedName>
</protein>
<sequence length="1811" mass="200137">MNLSANDLRLNSFHATASTSSILFNKTSIHFLQVRVYRKRRRFKLTVRSSLNYPFENLFHSLPNLFASTSSLDLLAPALGLFSGLAIYASQSTSNKPPPLSCIGNWVLFTSPTPFNRFVILRCPSISLKDSDFLENVNEKLVKEDRHFVRLNSGRIQVRSGDDERASELETKLKYQRVCINTEDGGVVSLDWPANLDLMEEHGLDTTLLLVPGTAEGSMEKSIRSFVCETLEHGFFPVVMNPRGCGGSPLTTARLFTAADSDDIWTAIQFINKARPWTTLMGVGWGYGANMLTKYLAEVGESTPLTAVSCIDNPFDLEEATRSSPHHIALDQKLTNGLIDILRSNKELFQGRAKGFDVEKALLAKSVRDFEQAISMVSYGFEAIEDFYSKSSTRSMAGNVKIPVLFIQNDSGTLPPFSVPRSLIAENPYTSLLLCSCPPSTIIASNRAAEYWCQHLTIEWLTAVELGLLKGRHPLLKDVDVTINPSKGLALVEGRATDKDVKVNKLLDLSQTNALNSYSIDSIKEMLEKSNDNDSIHQRYRREPQRNVELDKKELQEMDNGSLQETGPVDAELVKEEEASPVDSERSQVLQSTQVVMNMLDVTMPGTLTEEEKKKVLTAVGQGETIMKALQDAVPEDVRGNLMAAVSGILHVEGRNLKLDGLLDIGKIPNVKSKIQEKVIGISSAEGLYKDPHKADQVKRVDNLAEGSDNVQPGMAKPDGGLPSENLPKSDDVGLSQSMSGPQSDISSSVSKNTNESGNNHENDGFTKEKAVPYSNIGDKGSEISANSNNTGQPEKAVGPEENESKVEQEGGVSQVETKPENSTQKAGDKALDPSSDQNKTTSANVTEDTVSPLGSSSEAQSIKKEGDDNQKRENKILQPAPDLNPSTFSVSQALDALTGMDDSTQMAVNNVFGVIENMITQLEEENGDENDVKERNEVKDEKIDHFSEKQRIGSHERLEKEDFGNELSLQSPASSDPSTHNSCESGMDIHHDARTERVEGEHNQNPILFDSNGPNYSQGNKIAKSLDMEKKREIVGSKLLSVNSDGLPLYNPVNPYGESTQNEHLSRYPISKMPNAKSLDLDTTTALLLDYFPEEGQWKLWEQTGSFGDSIGDFSTCEDDDREVQAHSFAEVDDADKFIEPPYVILDTDKQQEPAGEYKMKDHMSENVESSEVALTELMRFVKNIMFNSLKVEVERKLSPSDRKEMESNVVRDIEKVANAVSLAVGNDREHIWYLDDKHYSMDCTSENVGTLQGENIIRAISSAVQGTSYLRKVLPVGVIGGSSLAALRKYFNVSTENDNGQKELMVYDLNKKSGGRKHDKVGVTKISQMPFDKNTSSNGSVNREVVGDKLKNLNNGGVMVGAVTAALGASALLVKQSVLESVRNLSFLEDSFENKIAENMSKPLNEKENHQKEPAKLEEAMSERNQNSIVTSLAEKAMSVAGPVVPTKGGGEVDQDRLVTMLADLGQKGGMLKLVGKIALLWGGLRGAMSLTDKLILFLRIADRPLFQRILGFVGMVLVLWSPVVVPLLPTLVQSWATNNPSRIAELACIIGLYTAVMILVVIWGRRIHGYENPLERYGLDMTSLSKVVKGLRRSSILCQAKIFWKGFIAGVMLVLLLQSVKALLGCASFSWPSSIPSPLNAVTWLRVCGKSFMLACRGIVTATAVVLVEELLFRSWLPEEIATDLGYHRGIMISGLAFSLFQRYVNLVRLHRQFQDYGYYLWLWQVFVKEVKAAFLFQLVCVLGLWPLVWFYKLVGFLTYNPHFPVWVTGTHPFQPFSGVFGLVFCLLLAVTMYPRQPLGKEEIENGH</sequence>
<evidence type="ECO:0000313" key="1">
    <source>
        <dbReference type="EMBL" id="KAJ0032038.1"/>
    </source>
</evidence>